<keyword evidence="3" id="KW-1185">Reference proteome</keyword>
<dbReference type="Pfam" id="PF07589">
    <property type="entry name" value="PEP-CTERM"/>
    <property type="match status" value="1"/>
</dbReference>
<dbReference type="InterPro" id="IPR013424">
    <property type="entry name" value="Ice-binding_C"/>
</dbReference>
<evidence type="ECO:0000259" key="1">
    <source>
        <dbReference type="Pfam" id="PF07589"/>
    </source>
</evidence>
<feature type="domain" description="Ice-binding protein C-terminal" evidence="1">
    <location>
        <begin position="140"/>
        <end position="163"/>
    </location>
</feature>
<sequence>MDIGSAGYDYYQGSIAVNAAGQVVVGYNRSGLDPATGKIRFYARIFGTAADGTLYQRGGEYLLKESLTNDYHNGSLKGQPAAGRQRWGDYSQVSVDPNDPNSFWLIGEFAREYNTPADGHPGGTGGSRWSTWVAGINVLAVPEPATWAMMIAGFGMVGFAMRRSQKVKVSFA</sequence>
<gene>
    <name evidence="2" type="ORF">GON01_06700</name>
</gene>
<name>A0A6I4J0M3_9SPHN</name>
<dbReference type="EMBL" id="WQMS01000007">
    <property type="protein sequence ID" value="MVO77623.1"/>
    <property type="molecule type" value="Genomic_DNA"/>
</dbReference>
<accession>A0A6I4J0M3</accession>
<dbReference type="NCBIfam" id="NF035944">
    <property type="entry name" value="PEPxxWA-CTERM"/>
    <property type="match status" value="1"/>
</dbReference>
<proteinExistence type="predicted"/>
<evidence type="ECO:0000313" key="2">
    <source>
        <dbReference type="EMBL" id="MVO77623.1"/>
    </source>
</evidence>
<evidence type="ECO:0000313" key="3">
    <source>
        <dbReference type="Proteomes" id="UP000441389"/>
    </source>
</evidence>
<organism evidence="2 3">
    <name type="scientific">Sphingomonas horti</name>
    <dbReference type="NCBI Taxonomy" id="2682842"/>
    <lineage>
        <taxon>Bacteria</taxon>
        <taxon>Pseudomonadati</taxon>
        <taxon>Pseudomonadota</taxon>
        <taxon>Alphaproteobacteria</taxon>
        <taxon>Sphingomonadales</taxon>
        <taxon>Sphingomonadaceae</taxon>
        <taxon>Sphingomonas</taxon>
    </lineage>
</organism>
<dbReference type="AlphaFoldDB" id="A0A6I4J0M3"/>
<comment type="caution">
    <text evidence="2">The sequence shown here is derived from an EMBL/GenBank/DDBJ whole genome shotgun (WGS) entry which is preliminary data.</text>
</comment>
<dbReference type="NCBIfam" id="TIGR02595">
    <property type="entry name" value="PEP_CTERM"/>
    <property type="match status" value="1"/>
</dbReference>
<dbReference type="Proteomes" id="UP000441389">
    <property type="component" value="Unassembled WGS sequence"/>
</dbReference>
<reference evidence="2 3" key="1">
    <citation type="submission" date="2019-12" db="EMBL/GenBank/DDBJ databases">
        <authorList>
            <person name="Huq M.A."/>
        </authorList>
    </citation>
    <scope>NUCLEOTIDE SEQUENCE [LARGE SCALE GENOMIC DNA]</scope>
    <source>
        <strain evidence="2 3">MAH-20</strain>
    </source>
</reference>
<protein>
    <submittedName>
        <fullName evidence="2">PEPxxWA-CTERM sorting domain-containing protein</fullName>
    </submittedName>
</protein>